<reference evidence="16" key="1">
    <citation type="submission" date="2020-07" db="EMBL/GenBank/DDBJ databases">
        <title>Huge and variable diversity of episymbiotic CPR bacteria and DPANN archaea in groundwater ecosystems.</title>
        <authorList>
            <person name="He C.Y."/>
            <person name="Keren R."/>
            <person name="Whittaker M."/>
            <person name="Farag I.F."/>
            <person name="Doudna J."/>
            <person name="Cate J.H.D."/>
            <person name="Banfield J.F."/>
        </authorList>
    </citation>
    <scope>NUCLEOTIDE SEQUENCE</scope>
    <source>
        <strain evidence="16">NC_groundwater_17_Pr7_B-0.1um_64_12</strain>
    </source>
</reference>
<dbReference type="CDD" id="cd06503">
    <property type="entry name" value="ATP-synt_Fo_b"/>
    <property type="match status" value="1"/>
</dbReference>
<dbReference type="GO" id="GO:0045259">
    <property type="term" value="C:proton-transporting ATP synthase complex"/>
    <property type="evidence" value="ECO:0007669"/>
    <property type="project" value="UniProtKB-KW"/>
</dbReference>
<comment type="caution">
    <text evidence="13">Lacks conserved residue(s) required for the propagation of feature annotation.</text>
</comment>
<protein>
    <recommendedName>
        <fullName evidence="13">ATP synthase subunit b</fullName>
    </recommendedName>
    <alternativeName>
        <fullName evidence="13">ATP synthase F(0) sector subunit b</fullName>
    </alternativeName>
    <alternativeName>
        <fullName evidence="13">ATPase subunit I</fullName>
    </alternativeName>
    <alternativeName>
        <fullName evidence="13">F-type ATPase subunit b</fullName>
        <shortName evidence="13">F-ATPase subunit b</shortName>
    </alternativeName>
</protein>
<evidence type="ECO:0000256" key="11">
    <source>
        <dbReference type="ARBA" id="ARBA00025198"/>
    </source>
</evidence>
<dbReference type="AlphaFoldDB" id="A0A931PWP2"/>
<comment type="caution">
    <text evidence="16">The sequence shown here is derived from an EMBL/GenBank/DDBJ whole genome shotgun (WGS) entry which is preliminary data.</text>
</comment>
<dbReference type="Pfam" id="PF00430">
    <property type="entry name" value="ATP-synt_B"/>
    <property type="match status" value="1"/>
</dbReference>
<evidence type="ECO:0000256" key="7">
    <source>
        <dbReference type="ARBA" id="ARBA00022989"/>
    </source>
</evidence>
<evidence type="ECO:0000256" key="12">
    <source>
        <dbReference type="ARBA" id="ARBA00037847"/>
    </source>
</evidence>
<dbReference type="Proteomes" id="UP000727962">
    <property type="component" value="Unassembled WGS sequence"/>
</dbReference>
<dbReference type="InterPro" id="IPR005864">
    <property type="entry name" value="ATP_synth_F0_bsu_bac"/>
</dbReference>
<evidence type="ECO:0000256" key="1">
    <source>
        <dbReference type="ARBA" id="ARBA00005513"/>
    </source>
</evidence>
<evidence type="ECO:0000256" key="3">
    <source>
        <dbReference type="ARBA" id="ARBA00022475"/>
    </source>
</evidence>
<comment type="function">
    <text evidence="13">Component of the F(0) channel, it forms part of the peripheral stalk, linking F(1) to F(0).</text>
</comment>
<accession>A0A931PWP2</accession>
<keyword evidence="4 13" id="KW-0138">CF(0)</keyword>
<evidence type="ECO:0000256" key="6">
    <source>
        <dbReference type="ARBA" id="ARBA00022781"/>
    </source>
</evidence>
<keyword evidence="2 13" id="KW-0813">Transport</keyword>
<keyword evidence="15" id="KW-0175">Coiled coil</keyword>
<feature type="coiled-coil region" evidence="15">
    <location>
        <begin position="87"/>
        <end position="162"/>
    </location>
</feature>
<dbReference type="InterPro" id="IPR002146">
    <property type="entry name" value="ATP_synth_b/b'su_bac/chlpt"/>
</dbReference>
<dbReference type="GO" id="GO:0046933">
    <property type="term" value="F:proton-transporting ATP synthase activity, rotational mechanism"/>
    <property type="evidence" value="ECO:0007669"/>
    <property type="project" value="UniProtKB-UniRule"/>
</dbReference>
<sequence>MSTERNSGGAAAVVVATVIGIGLMMGGMYVSLNVHLGFVEAMNKSGIPFDPGKTVSMMGVLLILFPVIRIFFIAPLAAAIGGRTSELERTFAEAEELRGEMTKMRSEYEHRLVQTEADARERIQAEIKKAQELGQALRAEAASHADELRRKAEREIEAEKNRVLTELRLHVVNLSLGATEKLLGENMDSATNRKLVQDFVDKAGAAR</sequence>
<comment type="subunit">
    <text evidence="13">F-type ATPases have 2 components, F(1) - the catalytic core - and F(0) - the membrane proton channel. F(1) has five subunits: alpha(3), beta(3), gamma(1), delta(1), epsilon(1). F(0) has three main subunits: a(1), b(2) and c(10-14). The alpha and beta chains form an alternating ring which encloses part of the gamma chain. F(1) is attached to F(0) by a central stalk formed by the gamma and epsilon chains, while a peripheral stalk is formed by the delta and b chains.</text>
</comment>
<dbReference type="PANTHER" id="PTHR33445">
    <property type="entry name" value="ATP SYNTHASE SUBUNIT B', CHLOROPLASTIC"/>
    <property type="match status" value="1"/>
</dbReference>
<dbReference type="PANTHER" id="PTHR33445:SF1">
    <property type="entry name" value="ATP SYNTHASE SUBUNIT B"/>
    <property type="match status" value="1"/>
</dbReference>
<comment type="function">
    <text evidence="11 13">F(1)F(0) ATP synthase produces ATP from ADP in the presence of a proton or sodium gradient. F-type ATPases consist of two structural domains, F(1) containing the extramembraneous catalytic core and F(0) containing the membrane proton channel, linked together by a central stalk and a peripheral stalk. During catalysis, ATP synthesis in the catalytic domain of F(1) is coupled via a rotary mechanism of the central stalk subunits to proton translocation.</text>
</comment>
<evidence type="ECO:0000256" key="15">
    <source>
        <dbReference type="SAM" id="Coils"/>
    </source>
</evidence>
<keyword evidence="10 13" id="KW-0066">ATP synthesis</keyword>
<gene>
    <name evidence="13 16" type="primary">atpF</name>
    <name evidence="16" type="ORF">HYR64_07020</name>
</gene>
<dbReference type="GO" id="GO:0046961">
    <property type="term" value="F:proton-transporting ATPase activity, rotational mechanism"/>
    <property type="evidence" value="ECO:0007669"/>
    <property type="project" value="TreeGrafter"/>
</dbReference>
<evidence type="ECO:0000256" key="8">
    <source>
        <dbReference type="ARBA" id="ARBA00023065"/>
    </source>
</evidence>
<evidence type="ECO:0000256" key="2">
    <source>
        <dbReference type="ARBA" id="ARBA00022448"/>
    </source>
</evidence>
<dbReference type="HAMAP" id="MF_01398">
    <property type="entry name" value="ATP_synth_b_bprime"/>
    <property type="match status" value="1"/>
</dbReference>
<dbReference type="NCBIfam" id="TIGR01144">
    <property type="entry name" value="ATP_synt_b"/>
    <property type="match status" value="1"/>
</dbReference>
<evidence type="ECO:0000256" key="10">
    <source>
        <dbReference type="ARBA" id="ARBA00023310"/>
    </source>
</evidence>
<evidence type="ECO:0000313" key="16">
    <source>
        <dbReference type="EMBL" id="MBI1756841.1"/>
    </source>
</evidence>
<dbReference type="EMBL" id="JACOSL010000040">
    <property type="protein sequence ID" value="MBI1756841.1"/>
    <property type="molecule type" value="Genomic_DNA"/>
</dbReference>
<keyword evidence="9 13" id="KW-0472">Membrane</keyword>
<evidence type="ECO:0000256" key="4">
    <source>
        <dbReference type="ARBA" id="ARBA00022547"/>
    </source>
</evidence>
<dbReference type="GO" id="GO:0005886">
    <property type="term" value="C:plasma membrane"/>
    <property type="evidence" value="ECO:0007669"/>
    <property type="project" value="UniProtKB-SubCell"/>
</dbReference>
<evidence type="ECO:0000256" key="9">
    <source>
        <dbReference type="ARBA" id="ARBA00023136"/>
    </source>
</evidence>
<keyword evidence="5 13" id="KW-0812">Transmembrane</keyword>
<dbReference type="GO" id="GO:0012505">
    <property type="term" value="C:endomembrane system"/>
    <property type="evidence" value="ECO:0007669"/>
    <property type="project" value="UniProtKB-SubCell"/>
</dbReference>
<comment type="subcellular location">
    <subcellularLocation>
        <location evidence="13">Cell membrane</location>
        <topology evidence="13">Single-pass membrane protein</topology>
    </subcellularLocation>
    <subcellularLocation>
        <location evidence="12">Endomembrane system</location>
        <topology evidence="12">Single-pass membrane protein</topology>
    </subcellularLocation>
</comment>
<keyword evidence="7 13" id="KW-1133">Transmembrane helix</keyword>
<evidence type="ECO:0000313" key="17">
    <source>
        <dbReference type="Proteomes" id="UP000727962"/>
    </source>
</evidence>
<keyword evidence="6 13" id="KW-0375">Hydrogen ion transport</keyword>
<evidence type="ECO:0000256" key="5">
    <source>
        <dbReference type="ARBA" id="ARBA00022692"/>
    </source>
</evidence>
<feature type="transmembrane region" description="Helical" evidence="13">
    <location>
        <begin position="12"/>
        <end position="36"/>
    </location>
</feature>
<keyword evidence="8 13" id="KW-0406">Ion transport</keyword>
<organism evidence="16 17">
    <name type="scientific">Fimbriimonas ginsengisoli</name>
    <dbReference type="NCBI Taxonomy" id="1005039"/>
    <lineage>
        <taxon>Bacteria</taxon>
        <taxon>Bacillati</taxon>
        <taxon>Armatimonadota</taxon>
        <taxon>Fimbriimonadia</taxon>
        <taxon>Fimbriimonadales</taxon>
        <taxon>Fimbriimonadaceae</taxon>
        <taxon>Fimbriimonas</taxon>
    </lineage>
</organism>
<evidence type="ECO:0000256" key="13">
    <source>
        <dbReference type="HAMAP-Rule" id="MF_01398"/>
    </source>
</evidence>
<feature type="transmembrane region" description="Helical" evidence="13">
    <location>
        <begin position="56"/>
        <end position="80"/>
    </location>
</feature>
<proteinExistence type="inferred from homology"/>
<evidence type="ECO:0000256" key="14">
    <source>
        <dbReference type="RuleBase" id="RU003848"/>
    </source>
</evidence>
<comment type="similarity">
    <text evidence="1 13 14">Belongs to the ATPase B chain family.</text>
</comment>
<dbReference type="InterPro" id="IPR050059">
    <property type="entry name" value="ATP_synthase_B_chain"/>
</dbReference>
<name>A0A931PWP2_FIMGI</name>
<keyword evidence="3 13" id="KW-1003">Cell membrane</keyword>